<accession>A0AA92TJG5</accession>
<dbReference type="AlphaFoldDB" id="A0AA92TJG5"/>
<dbReference type="InterPro" id="IPR046621">
    <property type="entry name" value="DUF6734"/>
</dbReference>
<dbReference type="Proteomes" id="UP000286113">
    <property type="component" value="Unassembled WGS sequence"/>
</dbReference>
<reference evidence="2 4" key="1">
    <citation type="submission" date="2017-07" db="EMBL/GenBank/DDBJ databases">
        <title>Draft genome sequence of Prevotella copri isolated from the gut of healthy adult Indian.</title>
        <authorList>
            <person name="Das B."/>
            <person name="Bag S."/>
            <person name="Ghosh T.S."/>
        </authorList>
    </citation>
    <scope>NUCLEOTIDE SEQUENCE [LARGE SCALE GENOMIC DNA]</scope>
    <source>
        <strain evidence="2 4">Indica</strain>
    </source>
</reference>
<evidence type="ECO:0000313" key="3">
    <source>
        <dbReference type="EMBL" id="RGS45110.1"/>
    </source>
</evidence>
<evidence type="ECO:0000259" key="1">
    <source>
        <dbReference type="Pfam" id="PF20508"/>
    </source>
</evidence>
<dbReference type="Proteomes" id="UP000215155">
    <property type="component" value="Unassembled WGS sequence"/>
</dbReference>
<gene>
    <name evidence="2" type="ORF">CFT61_12185</name>
    <name evidence="3" type="ORF">DWX90_14530</name>
</gene>
<sequence length="452" mass="53699">MKIIQSFWTGNKNSLTDSYGWLLPIFNYLSWIISCNQLRRYYDDVTLVTDSQGYDVLINKLHLPYTDVIVSLDCLNHYNPNLWALAKIKAYQSIKEPFIHVDGDVFIWTKIDESLKNHDLIVQNEETTTDYYGKMWRDIRHAISYMPEEMKRYDLHIDNKAYNMGIFGGTDIDFIQRYTYKAFDFVDKNIKMVNKLQGTNFNIFFEQVLLYEMVLSEGKTTGCFIHENIGDNQYHDFANFDEVPDKRKYLHLLGFYKKQLQVCKKMESFVIRYYPEYYQRLERLFALPEIFTASDYEYTTECTSLLEQDYMRKLVLGKVQLPKNTSVLMREVTSLGKSWELQQLLSTNTIFYIMRTTDFHLEDDRIIVKGLRNSELSFPALRIDKIIFEAVGRACERKVFEIKALTYLDESFPDSEKQNYIKVLWKRIFLLVDIGVMLPVTKQEYDRILLKQ</sequence>
<dbReference type="Pfam" id="PF20508">
    <property type="entry name" value="DUF6734"/>
    <property type="match status" value="1"/>
</dbReference>
<dbReference type="RefSeq" id="WP_089544690.1">
    <property type="nucleotide sequence ID" value="NZ_JAHRGB010000054.1"/>
</dbReference>
<organism evidence="3 5">
    <name type="scientific">Segatella copri</name>
    <dbReference type="NCBI Taxonomy" id="165179"/>
    <lineage>
        <taxon>Bacteria</taxon>
        <taxon>Pseudomonadati</taxon>
        <taxon>Bacteroidota</taxon>
        <taxon>Bacteroidia</taxon>
        <taxon>Bacteroidales</taxon>
        <taxon>Prevotellaceae</taxon>
        <taxon>Segatella</taxon>
    </lineage>
</organism>
<feature type="domain" description="DUF6734" evidence="1">
    <location>
        <begin position="1"/>
        <end position="283"/>
    </location>
</feature>
<proteinExistence type="predicted"/>
<evidence type="ECO:0000313" key="4">
    <source>
        <dbReference type="Proteomes" id="UP000215155"/>
    </source>
</evidence>
<comment type="caution">
    <text evidence="3">The sequence shown here is derived from an EMBL/GenBank/DDBJ whole genome shotgun (WGS) entry which is preliminary data.</text>
</comment>
<dbReference type="EMBL" id="NMPZ01000021">
    <property type="protein sequence ID" value="OXL43211.1"/>
    <property type="molecule type" value="Genomic_DNA"/>
</dbReference>
<evidence type="ECO:0000313" key="5">
    <source>
        <dbReference type="Proteomes" id="UP000286113"/>
    </source>
</evidence>
<dbReference type="PROSITE" id="PS51257">
    <property type="entry name" value="PROKAR_LIPOPROTEIN"/>
    <property type="match status" value="1"/>
</dbReference>
<protein>
    <recommendedName>
        <fullName evidence="1">DUF6734 domain-containing protein</fullName>
    </recommendedName>
</protein>
<evidence type="ECO:0000313" key="2">
    <source>
        <dbReference type="EMBL" id="OXL43211.1"/>
    </source>
</evidence>
<dbReference type="EMBL" id="QRVN01000042">
    <property type="protein sequence ID" value="RGS45110.1"/>
    <property type="molecule type" value="Genomic_DNA"/>
</dbReference>
<reference evidence="3 5" key="2">
    <citation type="submission" date="2018-08" db="EMBL/GenBank/DDBJ databases">
        <title>A genome reference for cultivated species of the human gut microbiota.</title>
        <authorList>
            <person name="Zou Y."/>
            <person name="Xue W."/>
            <person name="Luo G."/>
        </authorList>
    </citation>
    <scope>NUCLEOTIDE SEQUENCE [LARGE SCALE GENOMIC DNA]</scope>
    <source>
        <strain evidence="3 5">AF22-1</strain>
    </source>
</reference>
<name>A0AA92TJG5_9BACT</name>